<dbReference type="Proteomes" id="UP000654401">
    <property type="component" value="Unassembled WGS sequence"/>
</dbReference>
<dbReference type="EMBL" id="JACNFK010000024">
    <property type="protein sequence ID" value="MBC8519622.1"/>
    <property type="molecule type" value="Genomic_DNA"/>
</dbReference>
<keyword evidence="3 5" id="KW-0548">Nucleotidyltransferase</keyword>
<dbReference type="CDD" id="cd02517">
    <property type="entry name" value="CMP-KDO-Synthetase"/>
    <property type="match status" value="1"/>
</dbReference>
<protein>
    <recommendedName>
        <fullName evidence="5">3-deoxy-manno-octulosonate cytidylyltransferase</fullName>
        <ecNumber evidence="5">2.7.7.38</ecNumber>
    </recommendedName>
    <alternativeName>
        <fullName evidence="5">CMP-2-keto-3-deoxyoctulosonic acid synthase</fullName>
        <shortName evidence="5">CKS</shortName>
        <shortName evidence="5">CMP-KDO synthase</shortName>
    </alternativeName>
</protein>
<dbReference type="Pfam" id="PF02348">
    <property type="entry name" value="CTP_transf_3"/>
    <property type="match status" value="1"/>
</dbReference>
<reference evidence="6 7" key="1">
    <citation type="submission" date="2020-08" db="EMBL/GenBank/DDBJ databases">
        <title>Bridging the membrane lipid divide: bacteria of the FCB group superphylum have the potential to synthesize archaeal ether lipids.</title>
        <authorList>
            <person name="Villanueva L."/>
            <person name="Von Meijenfeldt F.A.B."/>
            <person name="Westbye A.B."/>
            <person name="Yadav S."/>
            <person name="Hopmans E.C."/>
            <person name="Dutilh B.E."/>
            <person name="Sinninghe Damste J.S."/>
        </authorList>
    </citation>
    <scope>NUCLEOTIDE SEQUENCE [LARGE SCALE GENOMIC DNA]</scope>
    <source>
        <strain evidence="6">NIOZ-UU100</strain>
    </source>
</reference>
<dbReference type="NCBIfam" id="NF009905">
    <property type="entry name" value="PRK13368.1"/>
    <property type="match status" value="1"/>
</dbReference>
<sequence>MKFSVIIPARYGSSRLPGKPLLDINGKPMVAHVWERARESGAERVLVATDDERIREAVTALGAEVCMTRADHTSGTDRLAEVAEQLQLDADEIVVNLQGDEPQMPAELIRQVATDMDSHPDASVTTLYQPITAQRDLFDPNAVKVVIDEAGYALYFSRAPIPWDRDNFTDNQQGQPTRHYRHIGLYAYRAGFLHRYTQWPASPLEQIESLEQLRVLWKGEKIHLSEALQDPGHGVDTAEDLARVMV</sequence>
<dbReference type="InterPro" id="IPR004528">
    <property type="entry name" value="KdsB"/>
</dbReference>
<comment type="similarity">
    <text evidence="5">Belongs to the KdsB family.</text>
</comment>
<dbReference type="HAMAP" id="MF_00057">
    <property type="entry name" value="KdsB"/>
    <property type="match status" value="1"/>
</dbReference>
<dbReference type="GO" id="GO:0033468">
    <property type="term" value="P:CMP-keto-3-deoxy-D-manno-octulosonic acid biosynthetic process"/>
    <property type="evidence" value="ECO:0007669"/>
    <property type="project" value="UniProtKB-UniRule"/>
</dbReference>
<comment type="subcellular location">
    <subcellularLocation>
        <location evidence="5">Cytoplasm</location>
    </subcellularLocation>
    <subcellularLocation>
        <location evidence="1">Membrane</location>
    </subcellularLocation>
</comment>
<evidence type="ECO:0000256" key="4">
    <source>
        <dbReference type="ARBA" id="ARBA00022985"/>
    </source>
</evidence>
<organism evidence="6 7">
    <name type="scientific">Candidatus Thiopontia autotrophica</name>
    <dbReference type="NCBI Taxonomy" id="2841688"/>
    <lineage>
        <taxon>Bacteria</taxon>
        <taxon>Pseudomonadati</taxon>
        <taxon>Pseudomonadota</taxon>
        <taxon>Gammaproteobacteria</taxon>
        <taxon>Candidatus Thiopontia</taxon>
    </lineage>
</organism>
<comment type="pathway">
    <text evidence="5">Nucleotide-sugar biosynthesis; CMP-3-deoxy-D-manno-octulosonate biosynthesis; CMP-3-deoxy-D-manno-octulosonate from 3-deoxy-D-manno-octulosonate and CTP: step 1/1.</text>
</comment>
<dbReference type="InterPro" id="IPR003329">
    <property type="entry name" value="Cytidylyl_trans"/>
</dbReference>
<keyword evidence="4 5" id="KW-0448">Lipopolysaccharide biosynthesis</keyword>
<evidence type="ECO:0000256" key="5">
    <source>
        <dbReference type="HAMAP-Rule" id="MF_00057"/>
    </source>
</evidence>
<keyword evidence="5" id="KW-0963">Cytoplasm</keyword>
<accession>A0A8J6PAA4</accession>
<keyword evidence="2 5" id="KW-0808">Transferase</keyword>
<dbReference type="InterPro" id="IPR029044">
    <property type="entry name" value="Nucleotide-diphossugar_trans"/>
</dbReference>
<evidence type="ECO:0000256" key="2">
    <source>
        <dbReference type="ARBA" id="ARBA00022679"/>
    </source>
</evidence>
<dbReference type="GO" id="GO:0016020">
    <property type="term" value="C:membrane"/>
    <property type="evidence" value="ECO:0007669"/>
    <property type="project" value="UniProtKB-SubCell"/>
</dbReference>
<gene>
    <name evidence="5 6" type="primary">kdsB</name>
    <name evidence="6" type="ORF">H8D24_04340</name>
</gene>
<comment type="catalytic activity">
    <reaction evidence="5">
        <text>3-deoxy-alpha-D-manno-oct-2-ulosonate + CTP = CMP-3-deoxy-beta-D-manno-octulosonate + diphosphate</text>
        <dbReference type="Rhea" id="RHEA:23448"/>
        <dbReference type="ChEBI" id="CHEBI:33019"/>
        <dbReference type="ChEBI" id="CHEBI:37563"/>
        <dbReference type="ChEBI" id="CHEBI:85986"/>
        <dbReference type="ChEBI" id="CHEBI:85987"/>
        <dbReference type="EC" id="2.7.7.38"/>
    </reaction>
</comment>
<proteinExistence type="inferred from homology"/>
<evidence type="ECO:0000256" key="1">
    <source>
        <dbReference type="ARBA" id="ARBA00004370"/>
    </source>
</evidence>
<dbReference type="GO" id="GO:0005829">
    <property type="term" value="C:cytosol"/>
    <property type="evidence" value="ECO:0007669"/>
    <property type="project" value="TreeGrafter"/>
</dbReference>
<dbReference type="UniPathway" id="UPA00358">
    <property type="reaction ID" value="UER00476"/>
</dbReference>
<dbReference type="Gene3D" id="3.90.550.10">
    <property type="entry name" value="Spore Coat Polysaccharide Biosynthesis Protein SpsA, Chain A"/>
    <property type="match status" value="1"/>
</dbReference>
<evidence type="ECO:0000256" key="3">
    <source>
        <dbReference type="ARBA" id="ARBA00022695"/>
    </source>
</evidence>
<dbReference type="PANTHER" id="PTHR42866:SF2">
    <property type="entry name" value="3-DEOXY-MANNO-OCTULOSONATE CYTIDYLYLTRANSFERASE, MITOCHONDRIAL"/>
    <property type="match status" value="1"/>
</dbReference>
<dbReference type="GO" id="GO:0008690">
    <property type="term" value="F:3-deoxy-manno-octulosonate cytidylyltransferase activity"/>
    <property type="evidence" value="ECO:0007669"/>
    <property type="project" value="UniProtKB-UniRule"/>
</dbReference>
<comment type="caution">
    <text evidence="6">The sequence shown here is derived from an EMBL/GenBank/DDBJ whole genome shotgun (WGS) entry which is preliminary data.</text>
</comment>
<dbReference type="FunFam" id="3.90.550.10:FF:000011">
    <property type="entry name" value="3-deoxy-manno-octulosonate cytidylyltransferase"/>
    <property type="match status" value="1"/>
</dbReference>
<dbReference type="PANTHER" id="PTHR42866">
    <property type="entry name" value="3-DEOXY-MANNO-OCTULOSONATE CYTIDYLYLTRANSFERASE"/>
    <property type="match status" value="1"/>
</dbReference>
<dbReference type="NCBIfam" id="NF003952">
    <property type="entry name" value="PRK05450.1-5"/>
    <property type="match status" value="1"/>
</dbReference>
<comment type="function">
    <text evidence="5">Activates KDO (a required 8-carbon sugar) for incorporation into bacterial lipopolysaccharide in Gram-negative bacteria.</text>
</comment>
<dbReference type="NCBIfam" id="TIGR00466">
    <property type="entry name" value="kdsB"/>
    <property type="match status" value="1"/>
</dbReference>
<name>A0A8J6PAA4_9GAMM</name>
<evidence type="ECO:0000313" key="7">
    <source>
        <dbReference type="Proteomes" id="UP000654401"/>
    </source>
</evidence>
<dbReference type="EC" id="2.7.7.38" evidence="5"/>
<dbReference type="GO" id="GO:0009103">
    <property type="term" value="P:lipopolysaccharide biosynthetic process"/>
    <property type="evidence" value="ECO:0007669"/>
    <property type="project" value="UniProtKB-UniRule"/>
</dbReference>
<dbReference type="NCBIfam" id="NF003950">
    <property type="entry name" value="PRK05450.1-3"/>
    <property type="match status" value="1"/>
</dbReference>
<dbReference type="AlphaFoldDB" id="A0A8J6PAA4"/>
<dbReference type="SUPFAM" id="SSF53448">
    <property type="entry name" value="Nucleotide-diphospho-sugar transferases"/>
    <property type="match status" value="1"/>
</dbReference>
<evidence type="ECO:0000313" key="6">
    <source>
        <dbReference type="EMBL" id="MBC8519622.1"/>
    </source>
</evidence>